<gene>
    <name evidence="10" type="primary">LOC110778367</name>
</gene>
<proteinExistence type="inferred from homology"/>
<evidence type="ECO:0000256" key="3">
    <source>
        <dbReference type="ARBA" id="ARBA00022771"/>
    </source>
</evidence>
<name>A0ABM3R7U4_SPIOL</name>
<evidence type="ECO:0000259" key="8">
    <source>
        <dbReference type="Pfam" id="PF08646"/>
    </source>
</evidence>
<reference evidence="10" key="2">
    <citation type="submission" date="2025-08" db="UniProtKB">
        <authorList>
            <consortium name="RefSeq"/>
        </authorList>
    </citation>
    <scope>IDENTIFICATION</scope>
    <source>
        <tissue evidence="10">Leaf</tissue>
    </source>
</reference>
<feature type="compositionally biased region" description="Polar residues" evidence="6">
    <location>
        <begin position="509"/>
        <end position="519"/>
    </location>
</feature>
<dbReference type="Pfam" id="PF02721">
    <property type="entry name" value="DUF223"/>
    <property type="match status" value="1"/>
</dbReference>
<dbReference type="CDD" id="cd04476">
    <property type="entry name" value="RPA1_DBD_C"/>
    <property type="match status" value="1"/>
</dbReference>
<organism evidence="9 10">
    <name type="scientific">Spinacia oleracea</name>
    <name type="common">Spinach</name>
    <dbReference type="NCBI Taxonomy" id="3562"/>
    <lineage>
        <taxon>Eukaryota</taxon>
        <taxon>Viridiplantae</taxon>
        <taxon>Streptophyta</taxon>
        <taxon>Embryophyta</taxon>
        <taxon>Tracheophyta</taxon>
        <taxon>Spermatophyta</taxon>
        <taxon>Magnoliopsida</taxon>
        <taxon>eudicotyledons</taxon>
        <taxon>Gunneridae</taxon>
        <taxon>Pentapetalae</taxon>
        <taxon>Caryophyllales</taxon>
        <taxon>Chenopodiaceae</taxon>
        <taxon>Chenopodioideae</taxon>
        <taxon>Anserineae</taxon>
        <taxon>Spinacia</taxon>
    </lineage>
</organism>
<evidence type="ECO:0000313" key="9">
    <source>
        <dbReference type="Proteomes" id="UP000813463"/>
    </source>
</evidence>
<dbReference type="PANTHER" id="PTHR47165">
    <property type="entry name" value="OS03G0429900 PROTEIN"/>
    <property type="match status" value="1"/>
</dbReference>
<dbReference type="InterPro" id="IPR013955">
    <property type="entry name" value="Rep_factor-A_C"/>
</dbReference>
<dbReference type="PANTHER" id="PTHR47165:SF4">
    <property type="entry name" value="OS03G0429900 PROTEIN"/>
    <property type="match status" value="1"/>
</dbReference>
<evidence type="ECO:0000256" key="5">
    <source>
        <dbReference type="ARBA" id="ARBA00023125"/>
    </source>
</evidence>
<evidence type="ECO:0000256" key="2">
    <source>
        <dbReference type="ARBA" id="ARBA00022723"/>
    </source>
</evidence>
<dbReference type="GeneID" id="110778367"/>
<keyword evidence="9" id="KW-1185">Reference proteome</keyword>
<feature type="region of interest" description="Disordered" evidence="6">
    <location>
        <begin position="509"/>
        <end position="531"/>
    </location>
</feature>
<keyword evidence="2" id="KW-0479">Metal-binding</keyword>
<dbReference type="Pfam" id="PF08646">
    <property type="entry name" value="Rep_fac-A_C"/>
    <property type="match status" value="1"/>
</dbReference>
<keyword evidence="4" id="KW-0862">Zinc</keyword>
<reference evidence="9" key="1">
    <citation type="journal article" date="2021" name="Nat. Commun.">
        <title>Genomic analyses provide insights into spinach domestication and the genetic basis of agronomic traits.</title>
        <authorList>
            <person name="Cai X."/>
            <person name="Sun X."/>
            <person name="Xu C."/>
            <person name="Sun H."/>
            <person name="Wang X."/>
            <person name="Ge C."/>
            <person name="Zhang Z."/>
            <person name="Wang Q."/>
            <person name="Fei Z."/>
            <person name="Jiao C."/>
            <person name="Wang Q."/>
        </authorList>
    </citation>
    <scope>NUCLEOTIDE SEQUENCE [LARGE SCALE GENOMIC DNA]</scope>
    <source>
        <strain evidence="9">cv. Varoflay</strain>
    </source>
</reference>
<dbReference type="InterPro" id="IPR012340">
    <property type="entry name" value="NA-bd_OB-fold"/>
</dbReference>
<dbReference type="CDD" id="cd04480">
    <property type="entry name" value="RPA1_DBD_A_like"/>
    <property type="match status" value="1"/>
</dbReference>
<evidence type="ECO:0000313" key="10">
    <source>
        <dbReference type="RefSeq" id="XP_056691690.1"/>
    </source>
</evidence>
<comment type="similarity">
    <text evidence="1">Belongs to the replication factor A protein 1 family.</text>
</comment>
<evidence type="ECO:0000256" key="6">
    <source>
        <dbReference type="SAM" id="MobiDB-lite"/>
    </source>
</evidence>
<evidence type="ECO:0000256" key="4">
    <source>
        <dbReference type="ARBA" id="ARBA00022833"/>
    </source>
</evidence>
<dbReference type="InterPro" id="IPR003871">
    <property type="entry name" value="RFA1B/D_OB_1st"/>
</dbReference>
<sequence>MAKSFTPIHTINPSIENITVQARVIRLWTVPAFNNPSETNAIEMVLLDAEGGKIQASIKKSFISKWRNVFLEGQAYNISYFGVGKNAGDYKPTMHPYKINFRMFTQAQAVEVVASTIPMDGFDFKSYEALKDLDNTVLIDCIGYLSEILSTDQFIRDGNPQKMLNIQLEDLQKNFLSCTLWNQYADQLTEYLSNHPNCQVFIAIQYAKIKTFHGVVGISSSLFVTGLHINSEIAEINDFKKRFGGEGKTSSEMVEQISSHISQKNENEFLKKSERKHVDEILEMQEVCNCVTLATIDSIELENGWFYLACKKDYKKVQDQKIDELTKFWCEKCNNYVEPVPRFKLQVRVMDESGSASFVIFDREVVQILGKSALHIRECQIKDGNKDDNDDSVPKDLKELLDQKFLFKVKVTDYNLKQSCPLFTVTKMSDDVDLIKTFQDVEGPNEVIEHEEQLDVTSKSVNHCKNTNTKKNVLNNDNENMDDNCEELCITPNHKRSFEELGWTSSEGHITSSEFSTNKTQRKIVVKKEKD</sequence>
<protein>
    <submittedName>
        <fullName evidence="10">Replication protein A 70 kDa DNA-binding subunit C-like</fullName>
    </submittedName>
</protein>
<dbReference type="SUPFAM" id="SSF50249">
    <property type="entry name" value="Nucleic acid-binding proteins"/>
    <property type="match status" value="3"/>
</dbReference>
<dbReference type="InterPro" id="IPR047192">
    <property type="entry name" value="Euk_RPA1_DBD_C"/>
</dbReference>
<keyword evidence="5" id="KW-0238">DNA-binding</keyword>
<accession>A0ABM3R7U4</accession>
<dbReference type="Proteomes" id="UP000813463">
    <property type="component" value="Chromosome 2"/>
</dbReference>
<feature type="domain" description="Replication protein A 70 kDa DNA-binding subunit B/D first OB fold" evidence="7">
    <location>
        <begin position="5"/>
        <end position="106"/>
    </location>
</feature>
<feature type="domain" description="Replication factor A C-terminal" evidence="8">
    <location>
        <begin position="294"/>
        <end position="414"/>
    </location>
</feature>
<evidence type="ECO:0000256" key="1">
    <source>
        <dbReference type="ARBA" id="ARBA00005690"/>
    </source>
</evidence>
<dbReference type="Gene3D" id="2.40.50.140">
    <property type="entry name" value="Nucleic acid-binding proteins"/>
    <property type="match status" value="3"/>
</dbReference>
<dbReference type="CDD" id="cd04481">
    <property type="entry name" value="RPA1_DBD_B_like"/>
    <property type="match status" value="1"/>
</dbReference>
<keyword evidence="3" id="KW-0863">Zinc-finger</keyword>
<dbReference type="RefSeq" id="XP_056691690.1">
    <property type="nucleotide sequence ID" value="XM_056835712.1"/>
</dbReference>
<evidence type="ECO:0000259" key="7">
    <source>
        <dbReference type="Pfam" id="PF02721"/>
    </source>
</evidence>